<dbReference type="FunFam" id="1.25.40.10:FF:000090">
    <property type="entry name" value="Pentatricopeptide repeat-containing protein, chloroplastic"/>
    <property type="match status" value="1"/>
</dbReference>
<dbReference type="PANTHER" id="PTHR47926:SF515">
    <property type="entry name" value="UMP-CMP KINASE"/>
    <property type="match status" value="1"/>
</dbReference>
<proteinExistence type="predicted"/>
<feature type="repeat" description="PPR" evidence="2">
    <location>
        <begin position="590"/>
        <end position="620"/>
    </location>
</feature>
<dbReference type="Proteomes" id="UP000316621">
    <property type="component" value="Chromosome 8"/>
</dbReference>
<dbReference type="GO" id="GO:0008380">
    <property type="term" value="P:RNA splicing"/>
    <property type="evidence" value="ECO:0007669"/>
    <property type="project" value="EnsemblPlants"/>
</dbReference>
<dbReference type="PROSITE" id="PS51375">
    <property type="entry name" value="PPR"/>
    <property type="match status" value="6"/>
</dbReference>
<dbReference type="PANTHER" id="PTHR47926">
    <property type="entry name" value="PENTATRICOPEPTIDE REPEAT-CONTAINING PROTEIN"/>
    <property type="match status" value="1"/>
</dbReference>
<dbReference type="InterPro" id="IPR011990">
    <property type="entry name" value="TPR-like_helical_dom_sf"/>
</dbReference>
<dbReference type="FunFam" id="1.25.40.10:FF:000344">
    <property type="entry name" value="Pentatricopeptide repeat-containing protein"/>
    <property type="match status" value="1"/>
</dbReference>
<feature type="transmembrane region" description="Helical" evidence="3">
    <location>
        <begin position="12"/>
        <end position="34"/>
    </location>
</feature>
<name>A0A4Y7KN69_PAPSO</name>
<feature type="repeat" description="PPR" evidence="2">
    <location>
        <begin position="460"/>
        <end position="494"/>
    </location>
</feature>
<sequence>MSLLESVQQLMTFLHLYSLPCLLLIIFLSVLYLFKSQKSTSVCYPPSPPKLPVIGNLHQIGSLLHRSFHELSTKYGPIMLLHFGHSPTLVVSSAEMAIEVLKNQDLLFANRPFAAAGKALLYGCTDIGFSSYSEYLRKIRKICSFELLSIRRIKTFKFVREEEIQILTRKIKLISTEINLSEMLLALSNDIICRCTLGKKYEKGGNKRYSELPEEVTKLLGAVCFGDLFPSLKFLDVLTGFTGKLKMLSKEVDAFLDQVIDEHLTKQEGDNVQEERKEYFVDILLASQTEQLNLTRNNVKAILLLESVNHGIQIHHLIPADVLRKRVSLSSKLLRLYASCGLINSAHQLFDEMPKSNTSAFPWNSLISGYAELDRYEDAMALYFQMEEEDVEPDQFTFPRVLKACAGIGSIRIGEAIHRDVVRYGFGYDGFVLNALVDMYAKCGDIVKARKIFGKIKQRDSVSWNSILTGYVRHGLLDDAVGILREMLLNGFEPDSVTISSILAGFPLSKLAGEIHGWVLRRGFENNLLIANSLIGVYSNQGKLDHARWLFKMMPEKDVVSWNSIITGHHKCQEALTYFHEMEKSGVVPDNITFVSLLSACAHLGLVEDGRDLFAKMKDKYHIKAQMEHYACMVNLLGRAGLILEAYDVIVKEMDFEAGSTVWGALLFACSVHGNAEVGEIAAGKLFDLEPDNAHNFELLMKIYGGAGRWEEMEKVMRLMVDRGLDSID</sequence>
<dbReference type="InterPro" id="IPR036396">
    <property type="entry name" value="Cyt_P450_sf"/>
</dbReference>
<dbReference type="PRINTS" id="PR00463">
    <property type="entry name" value="EP450I"/>
</dbReference>
<dbReference type="InterPro" id="IPR046960">
    <property type="entry name" value="PPR_At4g14850-like_plant"/>
</dbReference>
<evidence type="ECO:0000256" key="3">
    <source>
        <dbReference type="SAM" id="Phobius"/>
    </source>
</evidence>
<dbReference type="GO" id="GO:0003729">
    <property type="term" value="F:mRNA binding"/>
    <property type="evidence" value="ECO:0007669"/>
    <property type="project" value="EnsemblPlants"/>
</dbReference>
<dbReference type="Pfam" id="PF01535">
    <property type="entry name" value="PPR"/>
    <property type="match status" value="2"/>
</dbReference>
<feature type="repeat" description="PPR" evidence="2">
    <location>
        <begin position="693"/>
        <end position="727"/>
    </location>
</feature>
<protein>
    <submittedName>
        <fullName evidence="4">Uncharacterized protein</fullName>
    </submittedName>
</protein>
<dbReference type="GO" id="GO:0016705">
    <property type="term" value="F:oxidoreductase activity, acting on paired donors, with incorporation or reduction of molecular oxygen"/>
    <property type="evidence" value="ECO:0007669"/>
    <property type="project" value="InterPro"/>
</dbReference>
<evidence type="ECO:0000256" key="1">
    <source>
        <dbReference type="ARBA" id="ARBA00022737"/>
    </source>
</evidence>
<dbReference type="GO" id="GO:0033075">
    <property type="term" value="P:isoquinoline alkaloid biosynthetic process"/>
    <property type="evidence" value="ECO:0007669"/>
    <property type="project" value="UniProtKB-ARBA"/>
</dbReference>
<dbReference type="Pfam" id="PF20431">
    <property type="entry name" value="E_motif"/>
    <property type="match status" value="1"/>
</dbReference>
<feature type="repeat" description="PPR" evidence="2">
    <location>
        <begin position="359"/>
        <end position="393"/>
    </location>
</feature>
<dbReference type="AlphaFoldDB" id="A0A4Y7KN69"/>
<dbReference type="GO" id="GO:0009451">
    <property type="term" value="P:RNA modification"/>
    <property type="evidence" value="ECO:0007669"/>
    <property type="project" value="InterPro"/>
</dbReference>
<dbReference type="Pfam" id="PF00067">
    <property type="entry name" value="p450"/>
    <property type="match status" value="1"/>
</dbReference>
<dbReference type="GO" id="GO:0020037">
    <property type="term" value="F:heme binding"/>
    <property type="evidence" value="ECO:0007669"/>
    <property type="project" value="InterPro"/>
</dbReference>
<keyword evidence="5" id="KW-1185">Reference proteome</keyword>
<keyword evidence="1" id="KW-0677">Repeat</keyword>
<dbReference type="STRING" id="3469.A0A4Y7KN69"/>
<keyword evidence="3" id="KW-0812">Transmembrane</keyword>
<keyword evidence="3" id="KW-1133">Transmembrane helix</keyword>
<reference evidence="4 5" key="1">
    <citation type="journal article" date="2018" name="Science">
        <title>The opium poppy genome and morphinan production.</title>
        <authorList>
            <person name="Guo L."/>
            <person name="Winzer T."/>
            <person name="Yang X."/>
            <person name="Li Y."/>
            <person name="Ning Z."/>
            <person name="He Z."/>
            <person name="Teodor R."/>
            <person name="Lu Y."/>
            <person name="Bowser T.A."/>
            <person name="Graham I.A."/>
            <person name="Ye K."/>
        </authorList>
    </citation>
    <scope>NUCLEOTIDE SEQUENCE [LARGE SCALE GENOMIC DNA]</scope>
    <source>
        <strain evidence="5">cv. HN1</strain>
        <tissue evidence="4">Leaves</tissue>
    </source>
</reference>
<feature type="repeat" description="PPR" evidence="2">
    <location>
        <begin position="429"/>
        <end position="459"/>
    </location>
</feature>
<evidence type="ECO:0000313" key="4">
    <source>
        <dbReference type="EMBL" id="RZC73335.1"/>
    </source>
</evidence>
<dbReference type="InterPro" id="IPR002401">
    <property type="entry name" value="Cyt_P450_E_grp-I"/>
</dbReference>
<dbReference type="Gramene" id="RZC73335">
    <property type="protein sequence ID" value="RZC73335"/>
    <property type="gene ID" value="C5167_048811"/>
</dbReference>
<dbReference type="GO" id="GO:0004497">
    <property type="term" value="F:monooxygenase activity"/>
    <property type="evidence" value="ECO:0007669"/>
    <property type="project" value="InterPro"/>
</dbReference>
<dbReference type="Gene3D" id="1.25.40.10">
    <property type="entry name" value="Tetratricopeptide repeat domain"/>
    <property type="match status" value="3"/>
</dbReference>
<dbReference type="EMBL" id="CM010722">
    <property type="protein sequence ID" value="RZC73335.1"/>
    <property type="molecule type" value="Genomic_DNA"/>
</dbReference>
<feature type="repeat" description="PPR" evidence="2">
    <location>
        <begin position="527"/>
        <end position="561"/>
    </location>
</feature>
<accession>A0A4Y7KN69</accession>
<evidence type="ECO:0000313" key="5">
    <source>
        <dbReference type="Proteomes" id="UP000316621"/>
    </source>
</evidence>
<dbReference type="InterPro" id="IPR002885">
    <property type="entry name" value="PPR_rpt"/>
</dbReference>
<dbReference type="InterPro" id="IPR001128">
    <property type="entry name" value="Cyt_P450"/>
</dbReference>
<evidence type="ECO:0000256" key="2">
    <source>
        <dbReference type="PROSITE-ProRule" id="PRU00708"/>
    </source>
</evidence>
<gene>
    <name evidence="4" type="ORF">C5167_048811</name>
</gene>
<organism evidence="4 5">
    <name type="scientific">Papaver somniferum</name>
    <name type="common">Opium poppy</name>
    <dbReference type="NCBI Taxonomy" id="3469"/>
    <lineage>
        <taxon>Eukaryota</taxon>
        <taxon>Viridiplantae</taxon>
        <taxon>Streptophyta</taxon>
        <taxon>Embryophyta</taxon>
        <taxon>Tracheophyta</taxon>
        <taxon>Spermatophyta</taxon>
        <taxon>Magnoliopsida</taxon>
        <taxon>Ranunculales</taxon>
        <taxon>Papaveraceae</taxon>
        <taxon>Papaveroideae</taxon>
        <taxon>Papaver</taxon>
    </lineage>
</organism>
<keyword evidence="3" id="KW-0472">Membrane</keyword>
<dbReference type="NCBIfam" id="TIGR00756">
    <property type="entry name" value="PPR"/>
    <property type="match status" value="4"/>
</dbReference>
<dbReference type="Gene3D" id="1.10.630.10">
    <property type="entry name" value="Cytochrome P450"/>
    <property type="match status" value="1"/>
</dbReference>
<dbReference type="GO" id="GO:0005506">
    <property type="term" value="F:iron ion binding"/>
    <property type="evidence" value="ECO:0007669"/>
    <property type="project" value="InterPro"/>
</dbReference>
<dbReference type="InterPro" id="IPR046848">
    <property type="entry name" value="E_motif"/>
</dbReference>
<dbReference type="Pfam" id="PF13041">
    <property type="entry name" value="PPR_2"/>
    <property type="match status" value="3"/>
</dbReference>
<dbReference type="SUPFAM" id="SSF48264">
    <property type="entry name" value="Cytochrome P450"/>
    <property type="match status" value="1"/>
</dbReference>